<feature type="domain" description="Phosphatidylglycerol lysyltransferase C-terminal" evidence="6">
    <location>
        <begin position="26"/>
        <end position="322"/>
    </location>
</feature>
<keyword evidence="2" id="KW-1003">Cell membrane</keyword>
<dbReference type="InterPro" id="IPR024320">
    <property type="entry name" value="LPG_synthase_C"/>
</dbReference>
<comment type="caution">
    <text evidence="7">The sequence shown here is derived from an EMBL/GenBank/DDBJ whole genome shotgun (WGS) entry which is preliminary data.</text>
</comment>
<evidence type="ECO:0000256" key="3">
    <source>
        <dbReference type="ARBA" id="ARBA00022692"/>
    </source>
</evidence>
<keyword evidence="8" id="KW-1185">Reference proteome</keyword>
<reference evidence="7 8" key="1">
    <citation type="submission" date="2024-09" db="EMBL/GenBank/DDBJ databases">
        <authorList>
            <person name="Sun Q."/>
            <person name="Mori K."/>
        </authorList>
    </citation>
    <scope>NUCLEOTIDE SEQUENCE [LARGE SCALE GENOMIC DNA]</scope>
    <source>
        <strain evidence="7 8">CCM 8543</strain>
    </source>
</reference>
<keyword evidence="3" id="KW-0812">Transmembrane</keyword>
<evidence type="ECO:0000256" key="2">
    <source>
        <dbReference type="ARBA" id="ARBA00022475"/>
    </source>
</evidence>
<dbReference type="PANTHER" id="PTHR34697:SF2">
    <property type="entry name" value="PHOSPHATIDYLGLYCEROL LYSYLTRANSFERASE"/>
    <property type="match status" value="1"/>
</dbReference>
<evidence type="ECO:0000256" key="1">
    <source>
        <dbReference type="ARBA" id="ARBA00004651"/>
    </source>
</evidence>
<dbReference type="Pfam" id="PF09924">
    <property type="entry name" value="LPG_synthase_C"/>
    <property type="match status" value="1"/>
</dbReference>
<evidence type="ECO:0000313" key="7">
    <source>
        <dbReference type="EMBL" id="MFC0207402.1"/>
    </source>
</evidence>
<organism evidence="7 8">
    <name type="scientific">Chelativorans intermedius</name>
    <dbReference type="NCBI Taxonomy" id="515947"/>
    <lineage>
        <taxon>Bacteria</taxon>
        <taxon>Pseudomonadati</taxon>
        <taxon>Pseudomonadota</taxon>
        <taxon>Alphaproteobacteria</taxon>
        <taxon>Hyphomicrobiales</taxon>
        <taxon>Phyllobacteriaceae</taxon>
        <taxon>Chelativorans</taxon>
    </lineage>
</organism>
<dbReference type="EMBL" id="JBHLXD010000004">
    <property type="protein sequence ID" value="MFC0207402.1"/>
    <property type="molecule type" value="Genomic_DNA"/>
</dbReference>
<dbReference type="Proteomes" id="UP001589755">
    <property type="component" value="Unassembled WGS sequence"/>
</dbReference>
<keyword evidence="5" id="KW-0472">Membrane</keyword>
<sequence length="342" mass="39174">MNVFSAAPATRECDSWHTISPQARRAALERYGNFVLAYSVAFQPGLSHFGDEEGFLAYRMVGRTAFVLADPLAPRARWAALVDSFVREKGDVTFWQVSRPMAKLLAERGFTVNELGLESWIALDGYDFAGPRKRSFRTAVNRFVRTGHRVAELSPAMFDPARLEAISLGWRRTRTNRRRELSFLVRPVVLGEEPGVRKFFLLDGEGRPVAFAFFDPLYEDGHIVGYLSATRRWLPETDSLAAHFLVRRAIETFQGEGVLRLHLGLMPFHRIHDKEFTKDWLTRRAFRFMHTNWLAQRLVYPTQSLARHKESYGGKGRQTYCAMNTPPALPRLLKLVRACNIL</sequence>
<dbReference type="InterPro" id="IPR016181">
    <property type="entry name" value="Acyl_CoA_acyltransferase"/>
</dbReference>
<protein>
    <submittedName>
        <fullName evidence="7">DUF2156 domain-containing protein</fullName>
    </submittedName>
</protein>
<evidence type="ECO:0000256" key="5">
    <source>
        <dbReference type="ARBA" id="ARBA00023136"/>
    </source>
</evidence>
<evidence type="ECO:0000256" key="4">
    <source>
        <dbReference type="ARBA" id="ARBA00022989"/>
    </source>
</evidence>
<accession>A0ABV6D427</accession>
<keyword evidence="4" id="KW-1133">Transmembrane helix</keyword>
<dbReference type="InterPro" id="IPR051211">
    <property type="entry name" value="PG_lysyltransferase"/>
</dbReference>
<gene>
    <name evidence="7" type="ORF">ACFFJ2_03200</name>
</gene>
<comment type="subcellular location">
    <subcellularLocation>
        <location evidence="1">Cell membrane</location>
        <topology evidence="1">Multi-pass membrane protein</topology>
    </subcellularLocation>
</comment>
<dbReference type="PANTHER" id="PTHR34697">
    <property type="entry name" value="PHOSPHATIDYLGLYCEROL LYSYLTRANSFERASE"/>
    <property type="match status" value="1"/>
</dbReference>
<dbReference type="SUPFAM" id="SSF55729">
    <property type="entry name" value="Acyl-CoA N-acyltransferases (Nat)"/>
    <property type="match status" value="1"/>
</dbReference>
<evidence type="ECO:0000313" key="8">
    <source>
        <dbReference type="Proteomes" id="UP001589755"/>
    </source>
</evidence>
<dbReference type="RefSeq" id="WP_261519332.1">
    <property type="nucleotide sequence ID" value="NZ_JAODNW010000003.1"/>
</dbReference>
<proteinExistence type="predicted"/>
<name>A0ABV6D427_9HYPH</name>
<evidence type="ECO:0000259" key="6">
    <source>
        <dbReference type="Pfam" id="PF09924"/>
    </source>
</evidence>